<name>A0A640KC87_LEITA</name>
<evidence type="ECO:0000313" key="4">
    <source>
        <dbReference type="Proteomes" id="UP000419144"/>
    </source>
</evidence>
<dbReference type="InterPro" id="IPR000308">
    <property type="entry name" value="14-3-3"/>
</dbReference>
<organism evidence="3 4">
    <name type="scientific">Leishmania tarentolae</name>
    <name type="common">Sauroleishmania tarentolae</name>
    <dbReference type="NCBI Taxonomy" id="5689"/>
    <lineage>
        <taxon>Eukaryota</taxon>
        <taxon>Discoba</taxon>
        <taxon>Euglenozoa</taxon>
        <taxon>Kinetoplastea</taxon>
        <taxon>Metakinetoplastina</taxon>
        <taxon>Trypanosomatida</taxon>
        <taxon>Trypanosomatidae</taxon>
        <taxon>Leishmaniinae</taxon>
        <taxon>Leishmania</taxon>
        <taxon>lizard Leishmania</taxon>
    </lineage>
</organism>
<protein>
    <submittedName>
        <fullName evidence="3">14-3-3 protein-like protein</fullName>
    </submittedName>
</protein>
<gene>
    <name evidence="3" type="ORF">LtaPh_1103800</name>
</gene>
<dbReference type="PANTHER" id="PTHR18860">
    <property type="entry name" value="14-3-3 PROTEIN"/>
    <property type="match status" value="1"/>
</dbReference>
<reference evidence="3" key="1">
    <citation type="submission" date="2019-11" db="EMBL/GenBank/DDBJ databases">
        <title>Leishmania tarentolae CDS.</title>
        <authorList>
            <person name="Goto Y."/>
            <person name="Yamagishi J."/>
        </authorList>
    </citation>
    <scope>NUCLEOTIDE SEQUENCE [LARGE SCALE GENOMIC DNA]</scope>
    <source>
        <strain evidence="3">Parrot Tar II</strain>
    </source>
</reference>
<dbReference type="CDD" id="cd08774">
    <property type="entry name" value="14-3-3"/>
    <property type="match status" value="1"/>
</dbReference>
<dbReference type="Pfam" id="PF00244">
    <property type="entry name" value="14-3-3"/>
    <property type="match status" value="1"/>
</dbReference>
<dbReference type="InterPro" id="IPR036815">
    <property type="entry name" value="14-3-3_dom_sf"/>
</dbReference>
<comment type="caution">
    <text evidence="3">The sequence shown here is derived from an EMBL/GenBank/DDBJ whole genome shotgun (WGS) entry which is preliminary data.</text>
</comment>
<comment type="similarity">
    <text evidence="1">Belongs to the 14-3-3 family.</text>
</comment>
<dbReference type="EMBL" id="BLBS01000013">
    <property type="protein sequence ID" value="GET86644.1"/>
    <property type="molecule type" value="Genomic_DNA"/>
</dbReference>
<keyword evidence="4" id="KW-1185">Reference proteome</keyword>
<proteinExistence type="inferred from homology"/>
<dbReference type="Gene3D" id="1.20.190.20">
    <property type="entry name" value="14-3-3 domain"/>
    <property type="match status" value="1"/>
</dbReference>
<accession>A0A640KC87</accession>
<dbReference type="PRINTS" id="PR00305">
    <property type="entry name" value="1433ZETA"/>
</dbReference>
<evidence type="ECO:0000313" key="3">
    <source>
        <dbReference type="EMBL" id="GET86644.1"/>
    </source>
</evidence>
<dbReference type="InterPro" id="IPR023410">
    <property type="entry name" value="14-3-3_domain"/>
</dbReference>
<feature type="domain" description="14-3-3" evidence="2">
    <location>
        <begin position="140"/>
        <end position="377"/>
    </location>
</feature>
<evidence type="ECO:0000259" key="2">
    <source>
        <dbReference type="SMART" id="SM00101"/>
    </source>
</evidence>
<dbReference type="OrthoDB" id="10260625at2759"/>
<dbReference type="SMART" id="SM00101">
    <property type="entry name" value="14_3_3"/>
    <property type="match status" value="1"/>
</dbReference>
<dbReference type="Proteomes" id="UP000419144">
    <property type="component" value="Unassembled WGS sequence"/>
</dbReference>
<dbReference type="SUPFAM" id="SSF48445">
    <property type="entry name" value="14-3-3 protein"/>
    <property type="match status" value="1"/>
</dbReference>
<evidence type="ECO:0000256" key="1">
    <source>
        <dbReference type="ARBA" id="ARBA00006141"/>
    </source>
</evidence>
<dbReference type="VEuPathDB" id="TriTrypDB:LtaPh_1103800"/>
<sequence>MKPSPHLCLMHMRINNQLSLPLCLSFRAPALTRARTCDLLPQNTRLRLFFFFVRLPFSFALSHSLYCHCHHLSPLLPTTATTPTHTPHLPPSFTASSDPLSVYYSVCIRCACLPLSVFSNTQTRLTRSTMANVFKIPEKREELVYTAKIAEQCERHDEILFCMKRAVKMNPRLTSEERNLLSAAYKYIISARRACWRSMSSMAHKEDSHKGKTASLFNGFQHQVEKELAEICSDILELLDKHLIPAADNDESKVYYYKLKGDYHRYFAEVESGSDTQKNLALEAYKKASEFTTSLKPTSPIRLGLALNFSVFYYEILRSPDKGCQLARQAFEEALSDPEVLDEEQHKESALIMQLLRDNLALWTEDSRPEGQDDGTAMEELE</sequence>
<dbReference type="AlphaFoldDB" id="A0A640KC87"/>